<dbReference type="PANTHER" id="PTHR35601:SF2">
    <property type="entry name" value="MRNA INTERFERASE TOXIN RELE"/>
    <property type="match status" value="1"/>
</dbReference>
<proteinExistence type="inferred from homology"/>
<evidence type="ECO:0000256" key="2">
    <source>
        <dbReference type="ARBA" id="ARBA00022649"/>
    </source>
</evidence>
<gene>
    <name evidence="3" type="ORF">C8N29_111112</name>
</gene>
<evidence type="ECO:0000313" key="3">
    <source>
        <dbReference type="EMBL" id="PTQ88589.1"/>
    </source>
</evidence>
<organism evidence="3 4">
    <name type="scientific">Agitococcus lubricus</name>
    <dbReference type="NCBI Taxonomy" id="1077255"/>
    <lineage>
        <taxon>Bacteria</taxon>
        <taxon>Pseudomonadati</taxon>
        <taxon>Pseudomonadota</taxon>
        <taxon>Gammaproteobacteria</taxon>
        <taxon>Moraxellales</taxon>
        <taxon>Moraxellaceae</taxon>
        <taxon>Agitococcus</taxon>
    </lineage>
</organism>
<dbReference type="RefSeq" id="WP_107866219.1">
    <property type="nucleotide sequence ID" value="NZ_QAON01000011.1"/>
</dbReference>
<dbReference type="Pfam" id="PF05016">
    <property type="entry name" value="ParE_toxin"/>
    <property type="match status" value="1"/>
</dbReference>
<name>A0A2T5IXE8_9GAMM</name>
<dbReference type="InterPro" id="IPR035093">
    <property type="entry name" value="RelE/ParE_toxin_dom_sf"/>
</dbReference>
<sequence length="102" mass="11670">MTYELAFDQRALKEFKKLGATIRQQFKNKLVQVLENPHIPANKLSGMANCYKIKLRSAGYRLVYQVQDEQVVVFVVAVGKREANEAYNTANQRLGDLEPPKK</sequence>
<comment type="similarity">
    <text evidence="1">Belongs to the RelE toxin family.</text>
</comment>
<dbReference type="Proteomes" id="UP000244223">
    <property type="component" value="Unassembled WGS sequence"/>
</dbReference>
<keyword evidence="4" id="KW-1185">Reference proteome</keyword>
<dbReference type="AlphaFoldDB" id="A0A2T5IXE8"/>
<dbReference type="PANTHER" id="PTHR35601">
    <property type="entry name" value="TOXIN RELE"/>
    <property type="match status" value="1"/>
</dbReference>
<dbReference type="Gene3D" id="3.30.2310.20">
    <property type="entry name" value="RelE-like"/>
    <property type="match status" value="1"/>
</dbReference>
<reference evidence="3 4" key="1">
    <citation type="submission" date="2018-04" db="EMBL/GenBank/DDBJ databases">
        <title>Genomic Encyclopedia of Archaeal and Bacterial Type Strains, Phase II (KMG-II): from individual species to whole genera.</title>
        <authorList>
            <person name="Goeker M."/>
        </authorList>
    </citation>
    <scope>NUCLEOTIDE SEQUENCE [LARGE SCALE GENOMIC DNA]</scope>
    <source>
        <strain evidence="3 4">DSM 5822</strain>
    </source>
</reference>
<comment type="caution">
    <text evidence="3">The sequence shown here is derived from an EMBL/GenBank/DDBJ whole genome shotgun (WGS) entry which is preliminary data.</text>
</comment>
<dbReference type="OrthoDB" id="9805098at2"/>
<keyword evidence="2" id="KW-1277">Toxin-antitoxin system</keyword>
<evidence type="ECO:0000313" key="4">
    <source>
        <dbReference type="Proteomes" id="UP000244223"/>
    </source>
</evidence>
<dbReference type="EMBL" id="QAON01000011">
    <property type="protein sequence ID" value="PTQ88589.1"/>
    <property type="molecule type" value="Genomic_DNA"/>
</dbReference>
<dbReference type="InterPro" id="IPR007712">
    <property type="entry name" value="RelE/ParE_toxin"/>
</dbReference>
<dbReference type="SUPFAM" id="SSF143011">
    <property type="entry name" value="RelE-like"/>
    <property type="match status" value="1"/>
</dbReference>
<protein>
    <submittedName>
        <fullName evidence="3">mRNA interferase RelE/StbE</fullName>
    </submittedName>
</protein>
<evidence type="ECO:0000256" key="1">
    <source>
        <dbReference type="ARBA" id="ARBA00006226"/>
    </source>
</evidence>
<accession>A0A2T5IXE8</accession>
<dbReference type="NCBIfam" id="TIGR02385">
    <property type="entry name" value="RelE_StbE"/>
    <property type="match status" value="1"/>
</dbReference>